<dbReference type="InterPro" id="IPR001223">
    <property type="entry name" value="Glyco_hydro18_cat"/>
</dbReference>
<name>A0A9Q1QHL3_9CARY</name>
<evidence type="ECO:0000256" key="8">
    <source>
        <dbReference type="SAM" id="MobiDB-lite"/>
    </source>
</evidence>
<dbReference type="PANTHER" id="PTHR46066:SF2">
    <property type="entry name" value="CHITINASE DOMAIN-CONTAINING PROTEIN 1"/>
    <property type="match status" value="1"/>
</dbReference>
<feature type="region of interest" description="Disordered" evidence="8">
    <location>
        <begin position="31"/>
        <end position="68"/>
    </location>
</feature>
<feature type="transmembrane region" description="Helical" evidence="9">
    <location>
        <begin position="76"/>
        <end position="96"/>
    </location>
</feature>
<dbReference type="CDD" id="cd02876">
    <property type="entry name" value="GH18_SI-CLP"/>
    <property type="match status" value="1"/>
</dbReference>
<protein>
    <recommendedName>
        <fullName evidence="7">Chitinase domain-containing protein 1</fullName>
    </recommendedName>
</protein>
<dbReference type="FunFam" id="3.20.20.80:FF:000028">
    <property type="entry name" value="Chitinase domain-containing protein 1"/>
    <property type="match status" value="1"/>
</dbReference>
<dbReference type="GO" id="GO:0005975">
    <property type="term" value="P:carbohydrate metabolic process"/>
    <property type="evidence" value="ECO:0007669"/>
    <property type="project" value="InterPro"/>
</dbReference>
<dbReference type="GO" id="GO:0008061">
    <property type="term" value="F:chitin binding"/>
    <property type="evidence" value="ECO:0007669"/>
    <property type="project" value="InterPro"/>
</dbReference>
<feature type="compositionally biased region" description="Polar residues" evidence="8">
    <location>
        <begin position="53"/>
        <end position="68"/>
    </location>
</feature>
<dbReference type="SUPFAM" id="SSF51445">
    <property type="entry name" value="(Trans)glycosidases"/>
    <property type="match status" value="1"/>
</dbReference>
<keyword evidence="12" id="KW-1185">Reference proteome</keyword>
<dbReference type="PANTHER" id="PTHR46066">
    <property type="entry name" value="CHITINASE DOMAIN-CONTAINING PROTEIN 1 FAMILY MEMBER"/>
    <property type="match status" value="1"/>
</dbReference>
<sequence>MQADTASFHESWCLLPGPTLVRCSGVRPKFAGDNPMGKKRVNSDTNSRRSRVDPSTQRVPPTISTSGNHHGRNNGLFFAIFAAFSVVTAAVSMLIYRHTTHPASTPYVYQRSLVKANVDYQEILTEHSRVSENGTLRHFSNPVLAYITPWNSAGYDLAKRFNSKFTHLSPVWYNLKSKGTKFVLEGRHDADRGWMSELRQKGNAQILPRFVLEAEPNELLRNKKQMDKAIDLIMTECRDMDYDGVVLESWSRWYSVLHDAAMRKMALQFIKQLGDALHNVSSNRSGKHLQLVYVIGPPRSENLQSYDFGPKDLQILSESVDGFSLMTYDYSSPYSPGPNAPLKWVHSTLELLSARTKSLAKKIFVGINFYGYDYLMAEGLVRNGSDLSSMGLSLWVPYEIQTMRLFVELAFSQEAFHHKRRTISLLYLSCGAARAITGRDYLSLLDQYKPAIKWQKNFAEHFFLYTDDRHLQHAVFYPTLMSISQRMEEARSWGAGISIWEIGQGLDCFFDLL</sequence>
<accession>A0A9Q1QHL3</accession>
<dbReference type="GO" id="GO:0012505">
    <property type="term" value="C:endomembrane system"/>
    <property type="evidence" value="ECO:0007669"/>
    <property type="project" value="TreeGrafter"/>
</dbReference>
<evidence type="ECO:0000256" key="3">
    <source>
        <dbReference type="ARBA" id="ARBA00009336"/>
    </source>
</evidence>
<dbReference type="OrthoDB" id="10254444at2759"/>
<comment type="caution">
    <text evidence="11">The sequence shown here is derived from an EMBL/GenBank/DDBJ whole genome shotgun (WGS) entry which is preliminary data.</text>
</comment>
<keyword evidence="6" id="KW-0458">Lysosome</keyword>
<evidence type="ECO:0000256" key="2">
    <source>
        <dbReference type="ARBA" id="ARBA00004613"/>
    </source>
</evidence>
<comment type="similarity">
    <text evidence="3">Belongs to the glycosyl hydrolase 18 family.</text>
</comment>
<dbReference type="SMART" id="SM00636">
    <property type="entry name" value="Glyco_18"/>
    <property type="match status" value="1"/>
</dbReference>
<keyword evidence="5" id="KW-0732">Signal</keyword>
<evidence type="ECO:0000259" key="10">
    <source>
        <dbReference type="PROSITE" id="PS51910"/>
    </source>
</evidence>
<dbReference type="EMBL" id="JAKOGI010000186">
    <property type="protein sequence ID" value="KAJ8440670.1"/>
    <property type="molecule type" value="Genomic_DNA"/>
</dbReference>
<dbReference type="InterPro" id="IPR011583">
    <property type="entry name" value="Chitinase_II/V-like_cat"/>
</dbReference>
<dbReference type="InterPro" id="IPR017853">
    <property type="entry name" value="GH"/>
</dbReference>
<evidence type="ECO:0000313" key="12">
    <source>
        <dbReference type="Proteomes" id="UP001153076"/>
    </source>
</evidence>
<evidence type="ECO:0000256" key="7">
    <source>
        <dbReference type="ARBA" id="ARBA00040976"/>
    </source>
</evidence>
<keyword evidence="9" id="KW-0472">Membrane</keyword>
<dbReference type="InterPro" id="IPR029070">
    <property type="entry name" value="Chitinase_insertion_sf"/>
</dbReference>
<dbReference type="Gene3D" id="3.20.20.80">
    <property type="entry name" value="Glycosidases"/>
    <property type="match status" value="1"/>
</dbReference>
<evidence type="ECO:0000256" key="6">
    <source>
        <dbReference type="ARBA" id="ARBA00023228"/>
    </source>
</evidence>
<dbReference type="Proteomes" id="UP001153076">
    <property type="component" value="Unassembled WGS sequence"/>
</dbReference>
<comment type="subcellular location">
    <subcellularLocation>
        <location evidence="1">Lysosome</location>
    </subcellularLocation>
    <subcellularLocation>
        <location evidence="2">Secreted</location>
    </subcellularLocation>
</comment>
<evidence type="ECO:0000256" key="5">
    <source>
        <dbReference type="ARBA" id="ARBA00022729"/>
    </source>
</evidence>
<feature type="domain" description="GH18" evidence="10">
    <location>
        <begin position="141"/>
        <end position="513"/>
    </location>
</feature>
<dbReference type="FunFam" id="3.10.50.10:FF:000002">
    <property type="entry name" value="Chitinase domain-containing protein 1"/>
    <property type="match status" value="1"/>
</dbReference>
<evidence type="ECO:0000256" key="1">
    <source>
        <dbReference type="ARBA" id="ARBA00004371"/>
    </source>
</evidence>
<keyword evidence="4" id="KW-0964">Secreted</keyword>
<gene>
    <name evidence="11" type="ORF">Cgig2_031087</name>
</gene>
<dbReference type="GO" id="GO:0070492">
    <property type="term" value="F:oligosaccharide binding"/>
    <property type="evidence" value="ECO:0007669"/>
    <property type="project" value="TreeGrafter"/>
</dbReference>
<organism evidence="11 12">
    <name type="scientific">Carnegiea gigantea</name>
    <dbReference type="NCBI Taxonomy" id="171969"/>
    <lineage>
        <taxon>Eukaryota</taxon>
        <taxon>Viridiplantae</taxon>
        <taxon>Streptophyta</taxon>
        <taxon>Embryophyta</taxon>
        <taxon>Tracheophyta</taxon>
        <taxon>Spermatophyta</taxon>
        <taxon>Magnoliopsida</taxon>
        <taxon>eudicotyledons</taxon>
        <taxon>Gunneridae</taxon>
        <taxon>Pentapetalae</taxon>
        <taxon>Caryophyllales</taxon>
        <taxon>Cactineae</taxon>
        <taxon>Cactaceae</taxon>
        <taxon>Cactoideae</taxon>
        <taxon>Echinocereeae</taxon>
        <taxon>Carnegiea</taxon>
    </lineage>
</organism>
<dbReference type="GO" id="GO:0005576">
    <property type="term" value="C:extracellular region"/>
    <property type="evidence" value="ECO:0007669"/>
    <property type="project" value="UniProtKB-SubCell"/>
</dbReference>
<reference evidence="11" key="1">
    <citation type="submission" date="2022-04" db="EMBL/GenBank/DDBJ databases">
        <title>Carnegiea gigantea Genome sequencing and assembly v2.</title>
        <authorList>
            <person name="Copetti D."/>
            <person name="Sanderson M.J."/>
            <person name="Burquez A."/>
            <person name="Wojciechowski M.F."/>
        </authorList>
    </citation>
    <scope>NUCLEOTIDE SEQUENCE</scope>
    <source>
        <strain evidence="11">SGP5-SGP5p</strain>
        <tissue evidence="11">Aerial part</tissue>
    </source>
</reference>
<keyword evidence="9" id="KW-0812">Transmembrane</keyword>
<evidence type="ECO:0000313" key="11">
    <source>
        <dbReference type="EMBL" id="KAJ8440670.1"/>
    </source>
</evidence>
<evidence type="ECO:0000256" key="9">
    <source>
        <dbReference type="SAM" id="Phobius"/>
    </source>
</evidence>
<dbReference type="Gene3D" id="3.10.50.10">
    <property type="match status" value="1"/>
</dbReference>
<dbReference type="AlphaFoldDB" id="A0A9Q1QHL3"/>
<keyword evidence="9" id="KW-1133">Transmembrane helix</keyword>
<dbReference type="GO" id="GO:0005764">
    <property type="term" value="C:lysosome"/>
    <property type="evidence" value="ECO:0007669"/>
    <property type="project" value="UniProtKB-SubCell"/>
</dbReference>
<proteinExistence type="inferred from homology"/>
<dbReference type="PROSITE" id="PS51910">
    <property type="entry name" value="GH18_2"/>
    <property type="match status" value="1"/>
</dbReference>
<evidence type="ECO:0000256" key="4">
    <source>
        <dbReference type="ARBA" id="ARBA00022525"/>
    </source>
</evidence>
<dbReference type="Pfam" id="PF00704">
    <property type="entry name" value="Glyco_hydro_18"/>
    <property type="match status" value="1"/>
</dbReference>